<name>A0A5M3MCK0_CONPW</name>
<dbReference type="GeneID" id="19200303"/>
<dbReference type="RefSeq" id="XP_007773604.1">
    <property type="nucleotide sequence ID" value="XM_007775414.1"/>
</dbReference>
<sequence>MGGYLDQDAPAPPTGPTAPAETAEAWHPFQSRTEFDFAYHHYVKAESSASEIQTQLDFWSAICAPLGSTPRWQNEKDMYRTIDKVQVGGVPWHVYKIRYQGPIPANSPPKWMTQAYELCVRDARAVVHEQLRSSDFKDQISYLPYRHFNHHGKRVFSNLMSGEWAWQQANTIAEDPETHGSMFVPIVAGSDKTTVSVASGHQEYHPVYMSPGNLTNTARRGHGSAVLPVAFLPIPRAKRRQREKPEFKRFCRQLYHEALRITFAPLAAHMITPDIVKCPDGHFRRAIYGLGPYIADYPEQVWLSAVVSNWCPKCDAKPSDLDSPDATRRSREKTDAYCSRLETKVLWTDFGIRDDYRPFMHSFPRADIHQLLAPDLLHQVIKGTFKDHVVEWVNQYILLEYGRVEGEAIIDDIDRRISAVPPFPGLRRFPDGRDFHQWTGDDSKALMKVYLPAIAGYVPSDMVKCLRAFLEFCYTARRNSISADDLTRLQASLDDFHHYRQVFIETGVRMDTISLPRQHALSHYIRSITLFGSPNGLCSSITESKHIVAVKKPWRRSSRYHALSQMLTINLRIDKLRAAREVFAQRGMMEGTTASYEHFILSGGVPAPPAPPPQAEDPDDDDESPIAGPKVLSSIELARRRAFGYPRYLAQVTDHVGHPRLPELIQRFLYDQLNPNCSDDEPPPLHRCPTFSGRVDIFHSAVARFWSPSDFSGIGGMRRERIRSHPNWRGEYDRRDTVFIDTNADESGMRGMMVGRVFLFFSFKYDTTTYRCALIQWMVPAGDRPDEDTGLWVVRPEFLNGRANLAVISLDSISRAAHLIGTYGRAPIPEDLEFHQSLDAFRAFYVNRYVDHHSHEFLQGDE</sequence>
<feature type="region of interest" description="Disordered" evidence="1">
    <location>
        <begin position="1"/>
        <end position="22"/>
    </location>
</feature>
<evidence type="ECO:0000313" key="2">
    <source>
        <dbReference type="EMBL" id="EIW76371.1"/>
    </source>
</evidence>
<reference evidence="3" key="1">
    <citation type="journal article" date="2012" name="Science">
        <title>The Paleozoic origin of enzymatic lignin decomposition reconstructed from 31 fungal genomes.</title>
        <authorList>
            <person name="Floudas D."/>
            <person name="Binder M."/>
            <person name="Riley R."/>
            <person name="Barry K."/>
            <person name="Blanchette R.A."/>
            <person name="Henrissat B."/>
            <person name="Martinez A.T."/>
            <person name="Otillar R."/>
            <person name="Spatafora J.W."/>
            <person name="Yadav J.S."/>
            <person name="Aerts A."/>
            <person name="Benoit I."/>
            <person name="Boyd A."/>
            <person name="Carlson A."/>
            <person name="Copeland A."/>
            <person name="Coutinho P.M."/>
            <person name="de Vries R.P."/>
            <person name="Ferreira P."/>
            <person name="Findley K."/>
            <person name="Foster B."/>
            <person name="Gaskell J."/>
            <person name="Glotzer D."/>
            <person name="Gorecki P."/>
            <person name="Heitman J."/>
            <person name="Hesse C."/>
            <person name="Hori C."/>
            <person name="Igarashi K."/>
            <person name="Jurgens J.A."/>
            <person name="Kallen N."/>
            <person name="Kersten P."/>
            <person name="Kohler A."/>
            <person name="Kuees U."/>
            <person name="Kumar T.K.A."/>
            <person name="Kuo A."/>
            <person name="LaButti K."/>
            <person name="Larrondo L.F."/>
            <person name="Lindquist E."/>
            <person name="Ling A."/>
            <person name="Lombard V."/>
            <person name="Lucas S."/>
            <person name="Lundell T."/>
            <person name="Martin R."/>
            <person name="McLaughlin D.J."/>
            <person name="Morgenstern I."/>
            <person name="Morin E."/>
            <person name="Murat C."/>
            <person name="Nagy L.G."/>
            <person name="Nolan M."/>
            <person name="Ohm R.A."/>
            <person name="Patyshakuliyeva A."/>
            <person name="Rokas A."/>
            <person name="Ruiz-Duenas F.J."/>
            <person name="Sabat G."/>
            <person name="Salamov A."/>
            <person name="Samejima M."/>
            <person name="Schmutz J."/>
            <person name="Slot J.C."/>
            <person name="St John F."/>
            <person name="Stenlid J."/>
            <person name="Sun H."/>
            <person name="Sun S."/>
            <person name="Syed K."/>
            <person name="Tsang A."/>
            <person name="Wiebenga A."/>
            <person name="Young D."/>
            <person name="Pisabarro A."/>
            <person name="Eastwood D.C."/>
            <person name="Martin F."/>
            <person name="Cullen D."/>
            <person name="Grigoriev I.V."/>
            <person name="Hibbett D.S."/>
        </authorList>
    </citation>
    <scope>NUCLEOTIDE SEQUENCE [LARGE SCALE GENOMIC DNA]</scope>
    <source>
        <strain evidence="3">RWD-64-598 SS2</strain>
    </source>
</reference>
<accession>A0A5M3MCK0</accession>
<dbReference type="EMBL" id="JH711586">
    <property type="protein sequence ID" value="EIW76371.1"/>
    <property type="molecule type" value="Genomic_DNA"/>
</dbReference>
<dbReference type="InterPro" id="IPR041078">
    <property type="entry name" value="Plavaka"/>
</dbReference>
<dbReference type="Pfam" id="PF18759">
    <property type="entry name" value="Plavaka"/>
    <property type="match status" value="1"/>
</dbReference>
<evidence type="ECO:0000256" key="1">
    <source>
        <dbReference type="SAM" id="MobiDB-lite"/>
    </source>
</evidence>
<organism evidence="2 3">
    <name type="scientific">Coniophora puteana (strain RWD-64-598)</name>
    <name type="common">Brown rot fungus</name>
    <dbReference type="NCBI Taxonomy" id="741705"/>
    <lineage>
        <taxon>Eukaryota</taxon>
        <taxon>Fungi</taxon>
        <taxon>Dikarya</taxon>
        <taxon>Basidiomycota</taxon>
        <taxon>Agaricomycotina</taxon>
        <taxon>Agaricomycetes</taxon>
        <taxon>Agaricomycetidae</taxon>
        <taxon>Boletales</taxon>
        <taxon>Coniophorineae</taxon>
        <taxon>Coniophoraceae</taxon>
        <taxon>Coniophora</taxon>
    </lineage>
</organism>
<dbReference type="AlphaFoldDB" id="A0A5M3MCK0"/>
<dbReference type="OrthoDB" id="2658963at2759"/>
<dbReference type="OMA" id="HIVAWVV"/>
<feature type="compositionally biased region" description="Pro residues" evidence="1">
    <location>
        <begin position="606"/>
        <end position="615"/>
    </location>
</feature>
<gene>
    <name evidence="2" type="ORF">CONPUDRAFT_130963</name>
</gene>
<proteinExistence type="predicted"/>
<dbReference type="KEGG" id="cput:CONPUDRAFT_130963"/>
<keyword evidence="3" id="KW-1185">Reference proteome</keyword>
<evidence type="ECO:0000313" key="3">
    <source>
        <dbReference type="Proteomes" id="UP000053558"/>
    </source>
</evidence>
<comment type="caution">
    <text evidence="2">The sequence shown here is derived from an EMBL/GenBank/DDBJ whole genome shotgun (WGS) entry which is preliminary data.</text>
</comment>
<protein>
    <submittedName>
        <fullName evidence="2">Uncharacterized protein</fullName>
    </submittedName>
</protein>
<dbReference type="Proteomes" id="UP000053558">
    <property type="component" value="Unassembled WGS sequence"/>
</dbReference>
<feature type="region of interest" description="Disordered" evidence="1">
    <location>
        <begin position="602"/>
        <end position="630"/>
    </location>
</feature>